<dbReference type="NCBIfam" id="TIGR00254">
    <property type="entry name" value="GGDEF"/>
    <property type="match status" value="1"/>
</dbReference>
<keyword evidence="4" id="KW-0548">Nucleotidyltransferase</keyword>
<dbReference type="Gene3D" id="3.30.450.20">
    <property type="entry name" value="PAS domain"/>
    <property type="match status" value="1"/>
</dbReference>
<dbReference type="SUPFAM" id="SSF55073">
    <property type="entry name" value="Nucleotide cyclase"/>
    <property type="match status" value="1"/>
</dbReference>
<comment type="catalytic activity">
    <reaction evidence="2">
        <text>2 GTP = 3',3'-c-di-GMP + 2 diphosphate</text>
        <dbReference type="Rhea" id="RHEA:24898"/>
        <dbReference type="ChEBI" id="CHEBI:33019"/>
        <dbReference type="ChEBI" id="CHEBI:37565"/>
        <dbReference type="ChEBI" id="CHEBI:58805"/>
        <dbReference type="EC" id="2.7.7.65"/>
    </reaction>
</comment>
<comment type="caution">
    <text evidence="4">The sequence shown here is derived from an EMBL/GenBank/DDBJ whole genome shotgun (WGS) entry which is preliminary data.</text>
</comment>
<dbReference type="EC" id="2.7.7.65" evidence="1"/>
<dbReference type="Pfam" id="PF00990">
    <property type="entry name" value="GGDEF"/>
    <property type="match status" value="1"/>
</dbReference>
<sequence length="318" mass="35455">MAFPSNDNADQMAHILPVTALLFDNSGAAISLFDDQDRLLYGNPQYYNLICHPQGARPCWSDIVRDNYAKGQGLIVETDDIEGWIQTALAKRRIQTYRQFEIDAWDGRWLLMTETLIPEVGLLGIGVDITQSKNITTALKQEYQNALVKAETDLLTDMGNRRALERLRKILVSKGQHFQVTALMIDIDQFKPYNDTLGHQQGDFCLQQVARSIRTSLRVSEAYPIRLGGDEFLVLMLGAPLSLAQQVAQRIRNGVRKSAIPHPMTDSGLVTLSMGLASREIVDSESLSLLLKDADDALYQAKRSGRDRINGPHGDSEG</sequence>
<dbReference type="PROSITE" id="PS50887">
    <property type="entry name" value="GGDEF"/>
    <property type="match status" value="1"/>
</dbReference>
<gene>
    <name evidence="4" type="ORF">MLE19_16340</name>
</gene>
<dbReference type="SMART" id="SM00267">
    <property type="entry name" value="GGDEF"/>
    <property type="match status" value="1"/>
</dbReference>
<dbReference type="RefSeq" id="WP_240719201.1">
    <property type="nucleotide sequence ID" value="NZ_JAKVTW010000014.1"/>
</dbReference>
<dbReference type="InterPro" id="IPR000160">
    <property type="entry name" value="GGDEF_dom"/>
</dbReference>
<dbReference type="CDD" id="cd01949">
    <property type="entry name" value="GGDEF"/>
    <property type="match status" value="1"/>
</dbReference>
<dbReference type="InterPro" id="IPR029787">
    <property type="entry name" value="Nucleotide_cyclase"/>
</dbReference>
<dbReference type="PANTHER" id="PTHR45138:SF9">
    <property type="entry name" value="DIGUANYLATE CYCLASE DGCM-RELATED"/>
    <property type="match status" value="1"/>
</dbReference>
<feature type="domain" description="GGDEF" evidence="3">
    <location>
        <begin position="178"/>
        <end position="314"/>
    </location>
</feature>
<evidence type="ECO:0000256" key="2">
    <source>
        <dbReference type="ARBA" id="ARBA00034247"/>
    </source>
</evidence>
<dbReference type="Gene3D" id="3.30.70.270">
    <property type="match status" value="1"/>
</dbReference>
<evidence type="ECO:0000259" key="3">
    <source>
        <dbReference type="PROSITE" id="PS50887"/>
    </source>
</evidence>
<protein>
    <recommendedName>
        <fullName evidence="1">diguanylate cyclase</fullName>
        <ecNumber evidence="1">2.7.7.65</ecNumber>
    </recommendedName>
</protein>
<dbReference type="InterPro" id="IPR050469">
    <property type="entry name" value="Diguanylate_Cyclase"/>
</dbReference>
<dbReference type="Proteomes" id="UP001320609">
    <property type="component" value="Unassembled WGS sequence"/>
</dbReference>
<organism evidence="4 5">
    <name type="scientific">Vreelandella neptunia</name>
    <dbReference type="NCBI Taxonomy" id="115551"/>
    <lineage>
        <taxon>Bacteria</taxon>
        <taxon>Pseudomonadati</taxon>
        <taxon>Pseudomonadota</taxon>
        <taxon>Gammaproteobacteria</taxon>
        <taxon>Oceanospirillales</taxon>
        <taxon>Halomonadaceae</taxon>
        <taxon>Vreelandella</taxon>
    </lineage>
</organism>
<proteinExistence type="predicted"/>
<evidence type="ECO:0000256" key="1">
    <source>
        <dbReference type="ARBA" id="ARBA00012528"/>
    </source>
</evidence>
<evidence type="ECO:0000313" key="5">
    <source>
        <dbReference type="Proteomes" id="UP001320609"/>
    </source>
</evidence>
<name>A0ABS9S9X4_9GAMM</name>
<dbReference type="EMBL" id="JAKVTW010000014">
    <property type="protein sequence ID" value="MCH4812906.1"/>
    <property type="molecule type" value="Genomic_DNA"/>
</dbReference>
<evidence type="ECO:0000313" key="4">
    <source>
        <dbReference type="EMBL" id="MCH4812906.1"/>
    </source>
</evidence>
<dbReference type="PANTHER" id="PTHR45138">
    <property type="entry name" value="REGULATORY COMPONENTS OF SENSORY TRANSDUCTION SYSTEM"/>
    <property type="match status" value="1"/>
</dbReference>
<dbReference type="GO" id="GO:0052621">
    <property type="term" value="F:diguanylate cyclase activity"/>
    <property type="evidence" value="ECO:0007669"/>
    <property type="project" value="UniProtKB-EC"/>
</dbReference>
<dbReference type="Pfam" id="PF12860">
    <property type="entry name" value="PAS_7"/>
    <property type="match status" value="1"/>
</dbReference>
<keyword evidence="4" id="KW-0808">Transferase</keyword>
<keyword evidence="5" id="KW-1185">Reference proteome</keyword>
<accession>A0ABS9S9X4</accession>
<dbReference type="InterPro" id="IPR043128">
    <property type="entry name" value="Rev_trsase/Diguanyl_cyclase"/>
</dbReference>
<reference evidence="4 5" key="1">
    <citation type="submission" date="2022-03" db="EMBL/GenBank/DDBJ databases">
        <title>Genomic signatures underlying metal tolerance in selected Arctic bacterial isolates.</title>
        <authorList>
            <person name="Thomas F.A."/>
            <person name="Venkatachalam S."/>
            <person name="Krishnan K.P."/>
        </authorList>
    </citation>
    <scope>NUCLEOTIDE SEQUENCE [LARGE SCALE GENOMIC DNA]</scope>
    <source>
        <strain evidence="4 5">HM116</strain>
    </source>
</reference>